<dbReference type="AlphaFoldDB" id="A0A0A9GUQ8"/>
<name>A0A0A9GUQ8_ARUDO</name>
<evidence type="ECO:0000313" key="1">
    <source>
        <dbReference type="EMBL" id="JAE27269.1"/>
    </source>
</evidence>
<reference evidence="1" key="2">
    <citation type="journal article" date="2015" name="Data Brief">
        <title>Shoot transcriptome of the giant reed, Arundo donax.</title>
        <authorList>
            <person name="Barrero R.A."/>
            <person name="Guerrero F.D."/>
            <person name="Moolhuijzen P."/>
            <person name="Goolsby J.A."/>
            <person name="Tidwell J."/>
            <person name="Bellgard S.E."/>
            <person name="Bellgard M.I."/>
        </authorList>
    </citation>
    <scope>NUCLEOTIDE SEQUENCE</scope>
    <source>
        <tissue evidence="1">Shoot tissue taken approximately 20 cm above the soil surface</tissue>
    </source>
</reference>
<protein>
    <submittedName>
        <fullName evidence="1">Uncharacterized protein</fullName>
    </submittedName>
</protein>
<proteinExistence type="predicted"/>
<organism evidence="1">
    <name type="scientific">Arundo donax</name>
    <name type="common">Giant reed</name>
    <name type="synonym">Donax arundinaceus</name>
    <dbReference type="NCBI Taxonomy" id="35708"/>
    <lineage>
        <taxon>Eukaryota</taxon>
        <taxon>Viridiplantae</taxon>
        <taxon>Streptophyta</taxon>
        <taxon>Embryophyta</taxon>
        <taxon>Tracheophyta</taxon>
        <taxon>Spermatophyta</taxon>
        <taxon>Magnoliopsida</taxon>
        <taxon>Liliopsida</taxon>
        <taxon>Poales</taxon>
        <taxon>Poaceae</taxon>
        <taxon>PACMAD clade</taxon>
        <taxon>Arundinoideae</taxon>
        <taxon>Arundineae</taxon>
        <taxon>Arundo</taxon>
    </lineage>
</organism>
<sequence length="20" mass="2447">MHYPRPLPLLKKVKQNLLEE</sequence>
<reference evidence="1" key="1">
    <citation type="submission" date="2014-09" db="EMBL/GenBank/DDBJ databases">
        <authorList>
            <person name="Magalhaes I.L.F."/>
            <person name="Oliveira U."/>
            <person name="Santos F.R."/>
            <person name="Vidigal T.H.D.A."/>
            <person name="Brescovit A.D."/>
            <person name="Santos A.J."/>
        </authorList>
    </citation>
    <scope>NUCLEOTIDE SEQUENCE</scope>
    <source>
        <tissue evidence="1">Shoot tissue taken approximately 20 cm above the soil surface</tissue>
    </source>
</reference>
<accession>A0A0A9GUQ8</accession>
<dbReference type="EMBL" id="GBRH01170627">
    <property type="protein sequence ID" value="JAE27269.1"/>
    <property type="molecule type" value="Transcribed_RNA"/>
</dbReference>